<protein>
    <recommendedName>
        <fullName evidence="4">Molecular chaperone TorD</fullName>
    </recommendedName>
</protein>
<sequence>MSISQSKLHLLNVLELCVTVFRGPNAEEWANLAKVGVPELLASVQKNPDAFLAPVQRLNQLSASLSDEDVAVLETEYVRLFIAGSGGIPAPLYESCHLATTPRTMGQSALDMQTRLQEAGLEISLDSNEPADHLTIELEFLFYLLSEGWFGQSEQAVQGGEFAESIMLPWVRHFRDALNKANPHPIFTCIADLTVATLEAVSKI</sequence>
<reference evidence="2 3" key="1">
    <citation type="submission" date="2022-08" db="EMBL/GenBank/DDBJ databases">
        <title>Genome Sequence of the sulphate-reducing bacterium, Pseudodesulfovibrio sp. SYK.</title>
        <authorList>
            <person name="Kondo R."/>
            <person name="Kataoka T."/>
        </authorList>
    </citation>
    <scope>NUCLEOTIDE SEQUENCE [LARGE SCALE GENOMIC DNA]</scope>
    <source>
        <strain evidence="2 3">SYK</strain>
    </source>
</reference>
<dbReference type="RefSeq" id="WP_281760765.1">
    <property type="nucleotide sequence ID" value="NZ_AP026709.1"/>
</dbReference>
<keyword evidence="3" id="KW-1185">Reference proteome</keyword>
<dbReference type="EMBL" id="AP026709">
    <property type="protein sequence ID" value="BDQ38265.1"/>
    <property type="molecule type" value="Genomic_DNA"/>
</dbReference>
<dbReference type="Gene3D" id="1.10.3480.10">
    <property type="entry name" value="TorD-like"/>
    <property type="match status" value="1"/>
</dbReference>
<dbReference type="InterPro" id="IPR036411">
    <property type="entry name" value="TorD-like_sf"/>
</dbReference>
<evidence type="ECO:0008006" key="4">
    <source>
        <dbReference type="Google" id="ProtNLM"/>
    </source>
</evidence>
<evidence type="ECO:0000256" key="1">
    <source>
        <dbReference type="ARBA" id="ARBA00023186"/>
    </source>
</evidence>
<gene>
    <name evidence="2" type="ORF">SYK_26250</name>
</gene>
<keyword evidence="1" id="KW-0143">Chaperone</keyword>
<proteinExistence type="predicted"/>
<dbReference type="PANTHER" id="PTHR34227:SF13">
    <property type="entry name" value="TAT PROOFREADING CHAPERONE DMSD-RELATED"/>
    <property type="match status" value="1"/>
</dbReference>
<dbReference type="Proteomes" id="UP001317742">
    <property type="component" value="Chromosome"/>
</dbReference>
<organism evidence="2 3">
    <name type="scientific">Pseudodesulfovibrio nedwellii</name>
    <dbReference type="NCBI Taxonomy" id="2973072"/>
    <lineage>
        <taxon>Bacteria</taxon>
        <taxon>Pseudomonadati</taxon>
        <taxon>Thermodesulfobacteriota</taxon>
        <taxon>Desulfovibrionia</taxon>
        <taxon>Desulfovibrionales</taxon>
        <taxon>Desulfovibrionaceae</taxon>
    </lineage>
</organism>
<accession>A0ABM8B3D7</accession>
<dbReference type="InterPro" id="IPR050289">
    <property type="entry name" value="TorD/DmsD_chaperones"/>
</dbReference>
<evidence type="ECO:0000313" key="2">
    <source>
        <dbReference type="EMBL" id="BDQ38265.1"/>
    </source>
</evidence>
<dbReference type="SUPFAM" id="SSF89155">
    <property type="entry name" value="TorD-like"/>
    <property type="match status" value="1"/>
</dbReference>
<dbReference type="PANTHER" id="PTHR34227">
    <property type="entry name" value="CHAPERONE PROTEIN YCDY"/>
    <property type="match status" value="1"/>
</dbReference>
<name>A0ABM8B3D7_9BACT</name>
<dbReference type="InterPro" id="IPR020945">
    <property type="entry name" value="DMSO/NO3_reduct_chaperone"/>
</dbReference>
<evidence type="ECO:0000313" key="3">
    <source>
        <dbReference type="Proteomes" id="UP001317742"/>
    </source>
</evidence>
<dbReference type="Pfam" id="PF02613">
    <property type="entry name" value="Nitrate_red_del"/>
    <property type="match status" value="1"/>
</dbReference>